<keyword evidence="2" id="KW-0012">Acyltransferase</keyword>
<feature type="transmembrane region" description="Helical" evidence="1">
    <location>
        <begin position="76"/>
        <end position="99"/>
    </location>
</feature>
<dbReference type="PANTHER" id="PTHR13285:SF18">
    <property type="entry name" value="PROTEIN-CYSTEINE N-PALMITOYLTRANSFERASE RASP"/>
    <property type="match status" value="1"/>
</dbReference>
<keyword evidence="2" id="KW-0808">Transferase</keyword>
<keyword evidence="1" id="KW-0472">Membrane</keyword>
<evidence type="ECO:0000313" key="2">
    <source>
        <dbReference type="EMBL" id="CBH23624.1"/>
    </source>
</evidence>
<keyword evidence="1" id="KW-0812">Transmembrane</keyword>
<dbReference type="Proteomes" id="UP000000933">
    <property type="component" value="Chromosome"/>
</dbReference>
<gene>
    <name evidence="2" type="primary">algI</name>
    <name evidence="2" type="ordered locus">SRM_00703</name>
</gene>
<feature type="transmembrane region" description="Helical" evidence="1">
    <location>
        <begin position="45"/>
        <end position="64"/>
    </location>
</feature>
<keyword evidence="1" id="KW-1133">Transmembrane helix</keyword>
<evidence type="ECO:0000313" key="3">
    <source>
        <dbReference type="Proteomes" id="UP000000933"/>
    </source>
</evidence>
<name>D5H6G9_SALRM</name>
<reference evidence="3" key="2">
    <citation type="submission" date="2010-04" db="EMBL/GenBank/DDBJ databases">
        <title>Genome sequence of Salinibacter ruber M8.</title>
        <authorList>
            <consortium name="Genoscope"/>
        </authorList>
    </citation>
    <scope>NUCLEOTIDE SEQUENCE [LARGE SCALE GENOMIC DNA]</scope>
    <source>
        <strain evidence="3">M8</strain>
    </source>
</reference>
<dbReference type="AlphaFoldDB" id="D5H6G9"/>
<feature type="transmembrane region" description="Helical" evidence="1">
    <location>
        <begin position="119"/>
        <end position="137"/>
    </location>
</feature>
<evidence type="ECO:0000256" key="1">
    <source>
        <dbReference type="SAM" id="Phobius"/>
    </source>
</evidence>
<dbReference type="PANTHER" id="PTHR13285">
    <property type="entry name" value="ACYLTRANSFERASE"/>
    <property type="match status" value="1"/>
</dbReference>
<dbReference type="HOGENOM" id="CLU_025255_3_1_10"/>
<dbReference type="GO" id="GO:0016746">
    <property type="term" value="F:acyltransferase activity"/>
    <property type="evidence" value="ECO:0007669"/>
    <property type="project" value="UniProtKB-KW"/>
</dbReference>
<dbReference type="RefSeq" id="WP_013061140.1">
    <property type="nucleotide sequence ID" value="NC_014032.1"/>
</dbReference>
<reference evidence="2 3" key="1">
    <citation type="journal article" date="2010" name="ISME J.">
        <title>Fine-scale evolution: genomic, phenotypic and ecological differentiation in two coexisting Salinibacter ruber strains.</title>
        <authorList>
            <person name="Pena A."/>
            <person name="Teeling H."/>
            <person name="Huerta-Cepas J."/>
            <person name="Santos F."/>
            <person name="Yarza P."/>
            <person name="Brito-Echeverria J."/>
            <person name="Lucio M."/>
            <person name="Schmitt-Kopplin P."/>
            <person name="Meseguer I."/>
            <person name="Schenowitz C."/>
            <person name="Dossat C."/>
            <person name="Barbe V."/>
            <person name="Dopazo J."/>
            <person name="Rossello-Mora R."/>
            <person name="Schuler M."/>
            <person name="Glockner F.O."/>
            <person name="Amann R."/>
            <person name="Gabaldon T."/>
            <person name="Anton J."/>
        </authorList>
    </citation>
    <scope>NUCLEOTIDE SEQUENCE [LARGE SCALE GENOMIC DNA]</scope>
    <source>
        <strain evidence="2 3">M8</strain>
    </source>
</reference>
<accession>D5H6G9</accession>
<dbReference type="EC" id="2.3.1.-" evidence="2"/>
<sequence>MLFNSLNFALFFPVVVALFFATPKRHRWILLLAASYYFYASWKVAYLGLILASTLVDYVAGIRMGKQESRAARRPYLLLSLVVNLGILFTFKYFNFFVGSAEAALASMGLGWEAPVLDVLLPVGISFYTFQTLAYTIDVYRGEQEPEHHLGRFALYVSFFPQLVAGPIERSQRLLPQFRQPKSFDYQRVVDGLKLML</sequence>
<dbReference type="InterPro" id="IPR051085">
    <property type="entry name" value="MB_O-acyltransferase"/>
</dbReference>
<proteinExistence type="predicted"/>
<dbReference type="PATRIC" id="fig|761659.10.peg.785"/>
<dbReference type="KEGG" id="srm:SRM_00703"/>
<dbReference type="EMBL" id="FP565814">
    <property type="protein sequence ID" value="CBH23624.1"/>
    <property type="molecule type" value="Genomic_DNA"/>
</dbReference>
<organism evidence="2 3">
    <name type="scientific">Salinibacter ruber (strain M8)</name>
    <dbReference type="NCBI Taxonomy" id="761659"/>
    <lineage>
        <taxon>Bacteria</taxon>
        <taxon>Pseudomonadati</taxon>
        <taxon>Rhodothermota</taxon>
        <taxon>Rhodothermia</taxon>
        <taxon>Rhodothermales</taxon>
        <taxon>Salinibacteraceae</taxon>
        <taxon>Salinibacter</taxon>
    </lineage>
</organism>
<protein>
    <submittedName>
        <fullName evidence="2">Probable poly(Beta-D-mannuronate) O-acetylase</fullName>
        <ecNumber evidence="2">2.3.1.-</ecNumber>
    </submittedName>
</protein>